<name>A0A239FVE8_9PSED</name>
<accession>A0A239FVE8</accession>
<organism evidence="1 4">
    <name type="scientific">Pseudomonas delhiensis</name>
    <dbReference type="NCBI Taxonomy" id="366289"/>
    <lineage>
        <taxon>Bacteria</taxon>
        <taxon>Pseudomonadati</taxon>
        <taxon>Pseudomonadota</taxon>
        <taxon>Gammaproteobacteria</taxon>
        <taxon>Pseudomonadales</taxon>
        <taxon>Pseudomonadaceae</taxon>
        <taxon>Pseudomonas</taxon>
    </lineage>
</organism>
<gene>
    <name evidence="1" type="ORF">SAMN05216189_100870</name>
    <name evidence="2" type="ORF">SAMN06295949_10470</name>
</gene>
<reference evidence="1 4" key="1">
    <citation type="submission" date="2016-10" db="EMBL/GenBank/DDBJ databases">
        <authorList>
            <person name="de Groot N.N."/>
        </authorList>
    </citation>
    <scope>NUCLEOTIDE SEQUENCE [LARGE SCALE GENOMIC DNA]</scope>
    <source>
        <strain evidence="1 4">CCM 7361</strain>
    </source>
</reference>
<dbReference type="RefSeq" id="WP_139210183.1">
    <property type="nucleotide sequence ID" value="NZ_FNEC01000008.1"/>
</dbReference>
<protein>
    <recommendedName>
        <fullName evidence="5">KAP family P-loop domain-containing protein</fullName>
    </recommendedName>
</protein>
<dbReference type="AlphaFoldDB" id="A0A239FVE8"/>
<dbReference type="Proteomes" id="UP000198309">
    <property type="component" value="Unassembled WGS sequence"/>
</dbReference>
<dbReference type="EMBL" id="FNEC01000008">
    <property type="protein sequence ID" value="SDI72776.1"/>
    <property type="molecule type" value="Genomic_DNA"/>
</dbReference>
<evidence type="ECO:0000313" key="2">
    <source>
        <dbReference type="EMBL" id="SNS60132.1"/>
    </source>
</evidence>
<reference evidence="2 3" key="2">
    <citation type="submission" date="2017-06" db="EMBL/GenBank/DDBJ databases">
        <authorList>
            <person name="Varghese N."/>
            <person name="Submissions S."/>
        </authorList>
    </citation>
    <scope>NUCLEOTIDE SEQUENCE [LARGE SCALE GENOMIC DNA]</scope>
    <source>
        <strain evidence="2 3">RLD-1</strain>
    </source>
</reference>
<dbReference type="EMBL" id="FZPC01000004">
    <property type="protein sequence ID" value="SNS60132.1"/>
    <property type="molecule type" value="Genomic_DNA"/>
</dbReference>
<dbReference type="NCBIfam" id="NF047389">
    <property type="entry name" value="ATPase_Sll1717"/>
    <property type="match status" value="1"/>
</dbReference>
<evidence type="ECO:0000313" key="1">
    <source>
        <dbReference type="EMBL" id="SDI72776.1"/>
    </source>
</evidence>
<evidence type="ECO:0000313" key="3">
    <source>
        <dbReference type="Proteomes" id="UP000198309"/>
    </source>
</evidence>
<evidence type="ECO:0000313" key="4">
    <source>
        <dbReference type="Proteomes" id="UP000199693"/>
    </source>
</evidence>
<dbReference type="InterPro" id="IPR059206">
    <property type="entry name" value="Sll1717-like"/>
</dbReference>
<evidence type="ECO:0008006" key="5">
    <source>
        <dbReference type="Google" id="ProtNLM"/>
    </source>
</evidence>
<proteinExistence type="predicted"/>
<sequence>MDIIEWFPEFKVSAESDSDLMRYFVKTPLLDRILKQGKWMVIGRKGTGKTAVYEYLRQASQSDLGGIQSIALSFKDYPWPIQRLYRESMESEISSYQRSWKYIIITKSLAALIETLEKTGKLPNDLADAKKLLKKIFGNPNPDLLEIVKSKIFRIKSLSLPSAEFDEASLSLGGFEFDDVAEHEELQRKLRANAFQLLNYFDNIYKKHSTTTRQLIIIDQLDENWLHGEIEEYSKILVNLILCAQNINNSHEYRDHLKVVVFLRSDIYDTLRFNDKNKVYQDGAVEIKWAAESLDAMVTERIQKYAPSTLNLSLATEHSASIFEKKTVRHGATPLKHMLRRSFYRPRDLIVYLNKLREAHKPATSGLYTSKDLYAAERNVSSSMYDELIDEWAAQNPDFESYLLTLQNIGYEIFTTEQYVEKYQSAKPSATLAEIYEILRFLFTNSIIGQKISVNWEYVCTNPHMQIDFKNPFHVNNGLKYRLVLTENREKRKKKSGSK</sequence>
<keyword evidence="3" id="KW-1185">Reference proteome</keyword>
<dbReference type="Proteomes" id="UP000199693">
    <property type="component" value="Unassembled WGS sequence"/>
</dbReference>